<name>X0WS29_9ZZZZ</name>
<feature type="non-terminal residue" evidence="1">
    <location>
        <position position="1"/>
    </location>
</feature>
<comment type="caution">
    <text evidence="1">The sequence shown here is derived from an EMBL/GenBank/DDBJ whole genome shotgun (WGS) entry which is preliminary data.</text>
</comment>
<organism evidence="1">
    <name type="scientific">marine sediment metagenome</name>
    <dbReference type="NCBI Taxonomy" id="412755"/>
    <lineage>
        <taxon>unclassified sequences</taxon>
        <taxon>metagenomes</taxon>
        <taxon>ecological metagenomes</taxon>
    </lineage>
</organism>
<dbReference type="EMBL" id="BARS01030990">
    <property type="protein sequence ID" value="GAG27348.1"/>
    <property type="molecule type" value="Genomic_DNA"/>
</dbReference>
<evidence type="ECO:0000313" key="1">
    <source>
        <dbReference type="EMBL" id="GAG27348.1"/>
    </source>
</evidence>
<protein>
    <submittedName>
        <fullName evidence="1">Uncharacterized protein</fullName>
    </submittedName>
</protein>
<dbReference type="AlphaFoldDB" id="X0WS29"/>
<feature type="non-terminal residue" evidence="1">
    <location>
        <position position="262"/>
    </location>
</feature>
<gene>
    <name evidence="1" type="ORF">S01H1_48268</name>
</gene>
<proteinExistence type="predicted"/>
<accession>X0WS29</accession>
<reference evidence="1" key="1">
    <citation type="journal article" date="2014" name="Front. Microbiol.">
        <title>High frequency of phylogenetically diverse reductive dehalogenase-homologous genes in deep subseafloor sedimentary metagenomes.</title>
        <authorList>
            <person name="Kawai M."/>
            <person name="Futagami T."/>
            <person name="Toyoda A."/>
            <person name="Takaki Y."/>
            <person name="Nishi S."/>
            <person name="Hori S."/>
            <person name="Arai W."/>
            <person name="Tsubouchi T."/>
            <person name="Morono Y."/>
            <person name="Uchiyama I."/>
            <person name="Ito T."/>
            <person name="Fujiyama A."/>
            <person name="Inagaki F."/>
            <person name="Takami H."/>
        </authorList>
    </citation>
    <scope>NUCLEOTIDE SEQUENCE</scope>
    <source>
        <strain evidence="1">Expedition CK06-06</strain>
    </source>
</reference>
<sequence length="262" mass="28618">SDRSRAEILVRLVKHYGKTGSPVQAAELAQRLTVVYAETDLADVQIGKAADEFVRDDADTARFNGYELGHRLIKSLIANHGQQCYAAFDAGAEADLAAAVAADDPDAMVRVTDTYRHSTWAPMALLRAAESCYRRAMQADEEARREPLGLAGRCLGRIGREYPASGLSASARVGLAMIYQQMNRRVVWLALQGLEDYPDEAAVAFADLSGSVADVLKRFESHRRIHRPAPPVLPGPINPPLEKLFAADEPALILRRADSQPV</sequence>